<feature type="transmembrane region" description="Helical" evidence="11">
    <location>
        <begin position="88"/>
        <end position="108"/>
    </location>
</feature>
<evidence type="ECO:0000313" key="13">
    <source>
        <dbReference type="EMBL" id="CAK4030766.1"/>
    </source>
</evidence>
<evidence type="ECO:0000256" key="4">
    <source>
        <dbReference type="ARBA" id="ARBA00013533"/>
    </source>
</evidence>
<evidence type="ECO:0000256" key="11">
    <source>
        <dbReference type="SAM" id="Phobius"/>
    </source>
</evidence>
<keyword evidence="14" id="KW-1185">Reference proteome</keyword>
<feature type="region of interest" description="Disordered" evidence="10">
    <location>
        <begin position="317"/>
        <end position="340"/>
    </location>
</feature>
<feature type="transmembrane region" description="Helical" evidence="11">
    <location>
        <begin position="129"/>
        <end position="156"/>
    </location>
</feature>
<dbReference type="GO" id="GO:0016192">
    <property type="term" value="P:vesicle-mediated transport"/>
    <property type="evidence" value="ECO:0007669"/>
    <property type="project" value="TreeGrafter"/>
</dbReference>
<evidence type="ECO:0000256" key="6">
    <source>
        <dbReference type="ARBA" id="ARBA00022692"/>
    </source>
</evidence>
<dbReference type="Pfam" id="PF09335">
    <property type="entry name" value="VTT_dom"/>
    <property type="match status" value="1"/>
</dbReference>
<feature type="region of interest" description="Disordered" evidence="10">
    <location>
        <begin position="21"/>
        <end position="56"/>
    </location>
</feature>
<evidence type="ECO:0000256" key="7">
    <source>
        <dbReference type="ARBA" id="ARBA00022989"/>
    </source>
</evidence>
<feature type="compositionally biased region" description="Acidic residues" evidence="10">
    <location>
        <begin position="364"/>
        <end position="374"/>
    </location>
</feature>
<keyword evidence="6 11" id="KW-0812">Transmembrane</keyword>
<proteinExistence type="inferred from homology"/>
<feature type="transmembrane region" description="Helical" evidence="11">
    <location>
        <begin position="162"/>
        <end position="184"/>
    </location>
</feature>
<comment type="function">
    <text evidence="1">Golgi membrane protein involved in vesicular trafficking and spindle migration.</text>
</comment>
<name>A0AAI8Z1I2_9PEZI</name>
<reference evidence="13" key="1">
    <citation type="submission" date="2023-11" db="EMBL/GenBank/DDBJ databases">
        <authorList>
            <person name="Alioto T."/>
            <person name="Alioto T."/>
            <person name="Gomez Garrido J."/>
        </authorList>
    </citation>
    <scope>NUCLEOTIDE SEQUENCE</scope>
</reference>
<dbReference type="InterPro" id="IPR051076">
    <property type="entry name" value="Golgi_membrane_TVP38/TMEM64"/>
</dbReference>
<evidence type="ECO:0000256" key="9">
    <source>
        <dbReference type="ARBA" id="ARBA00023136"/>
    </source>
</evidence>
<evidence type="ECO:0000256" key="3">
    <source>
        <dbReference type="ARBA" id="ARBA00008640"/>
    </source>
</evidence>
<evidence type="ECO:0000256" key="1">
    <source>
        <dbReference type="ARBA" id="ARBA00002978"/>
    </source>
</evidence>
<dbReference type="GO" id="GO:0000139">
    <property type="term" value="C:Golgi membrane"/>
    <property type="evidence" value="ECO:0007669"/>
    <property type="project" value="UniProtKB-SubCell"/>
</dbReference>
<dbReference type="GO" id="GO:0000022">
    <property type="term" value="P:mitotic spindle elongation"/>
    <property type="evidence" value="ECO:0007669"/>
    <property type="project" value="TreeGrafter"/>
</dbReference>
<evidence type="ECO:0000256" key="10">
    <source>
        <dbReference type="SAM" id="MobiDB-lite"/>
    </source>
</evidence>
<evidence type="ECO:0000313" key="14">
    <source>
        <dbReference type="Proteomes" id="UP001296104"/>
    </source>
</evidence>
<feature type="region of interest" description="Disordered" evidence="10">
    <location>
        <begin position="358"/>
        <end position="416"/>
    </location>
</feature>
<evidence type="ECO:0000256" key="2">
    <source>
        <dbReference type="ARBA" id="ARBA00004653"/>
    </source>
</evidence>
<feature type="compositionally biased region" description="Acidic residues" evidence="10">
    <location>
        <begin position="384"/>
        <end position="408"/>
    </location>
</feature>
<dbReference type="PANTHER" id="PTHR47549">
    <property type="entry name" value="GOLGI APPARATUS MEMBRANE PROTEIN TVP38-RELATED"/>
    <property type="match status" value="1"/>
</dbReference>
<keyword evidence="9 11" id="KW-0472">Membrane</keyword>
<feature type="transmembrane region" description="Helical" evidence="11">
    <location>
        <begin position="241"/>
        <end position="258"/>
    </location>
</feature>
<dbReference type="AlphaFoldDB" id="A0AAI8Z1I2"/>
<comment type="subcellular location">
    <subcellularLocation>
        <location evidence="2">Golgi apparatus membrane</location>
        <topology evidence="2">Multi-pass membrane protein</topology>
    </subcellularLocation>
</comment>
<organism evidence="13 14">
    <name type="scientific">Lecanosticta acicola</name>
    <dbReference type="NCBI Taxonomy" id="111012"/>
    <lineage>
        <taxon>Eukaryota</taxon>
        <taxon>Fungi</taxon>
        <taxon>Dikarya</taxon>
        <taxon>Ascomycota</taxon>
        <taxon>Pezizomycotina</taxon>
        <taxon>Dothideomycetes</taxon>
        <taxon>Dothideomycetidae</taxon>
        <taxon>Mycosphaerellales</taxon>
        <taxon>Mycosphaerellaceae</taxon>
        <taxon>Lecanosticta</taxon>
    </lineage>
</organism>
<evidence type="ECO:0000256" key="5">
    <source>
        <dbReference type="ARBA" id="ARBA00020673"/>
    </source>
</evidence>
<accession>A0AAI8Z1I2</accession>
<sequence>MPPTDWSSTARALADQFEDRDNHHLPFHQNPRRTSSPIWSRRSLESPNTSTHVPRPRTVRDKWVQSAAKLNRKALQTWNRLTLLQKSALILAGLIAFVLTLLALIYSGKIFAYLAPSAKRWREMPAGWLILWLMTFFVGFPPLIGYSTCVTIAGFVFGMKGWFIVATATVLGSTLSFIVSRTVLKGFVSNMAEKNKQFAALSLVLKHDGLKLLCMIRLCPLPYSFANGAISTIPTVTWQNFMLATAIASPKLLLHIFVGARLGDIAERGDEMDTKTKIVSYISIAIGMGLGGATGYIIYARTKARAKVLEAEEAAAAAAGGSRRTSDQSGPDYVDEDEDGRLAREALRSRASDISLRSTRRDYVDDDDEEDLGADLERGIYTDEFTDDEDAAERDVFDVGDGETDEEGLPQRGKKG</sequence>
<dbReference type="Proteomes" id="UP001296104">
    <property type="component" value="Unassembled WGS sequence"/>
</dbReference>
<dbReference type="PANTHER" id="PTHR47549:SF1">
    <property type="entry name" value="GOLGI APPARATUS MEMBRANE PROTEIN TVP38"/>
    <property type="match status" value="1"/>
</dbReference>
<protein>
    <recommendedName>
        <fullName evidence="4">Golgi apparatus membrane protein TVP38</fullName>
    </recommendedName>
    <alternativeName>
        <fullName evidence="5">Golgi apparatus membrane protein tvp38</fullName>
    </alternativeName>
</protein>
<comment type="similarity">
    <text evidence="3">Belongs to the TVP38/TMEM64 family.</text>
</comment>
<feature type="transmembrane region" description="Helical" evidence="11">
    <location>
        <begin position="278"/>
        <end position="299"/>
    </location>
</feature>
<keyword evidence="7 11" id="KW-1133">Transmembrane helix</keyword>
<evidence type="ECO:0000259" key="12">
    <source>
        <dbReference type="Pfam" id="PF09335"/>
    </source>
</evidence>
<gene>
    <name evidence="13" type="ORF">LECACI_7A005924</name>
</gene>
<comment type="caution">
    <text evidence="13">The sequence shown here is derived from an EMBL/GenBank/DDBJ whole genome shotgun (WGS) entry which is preliminary data.</text>
</comment>
<keyword evidence="8" id="KW-0333">Golgi apparatus</keyword>
<dbReference type="InterPro" id="IPR032816">
    <property type="entry name" value="VTT_dom"/>
</dbReference>
<evidence type="ECO:0000256" key="8">
    <source>
        <dbReference type="ARBA" id="ARBA00023034"/>
    </source>
</evidence>
<feature type="domain" description="VTT" evidence="12">
    <location>
        <begin position="146"/>
        <end position="260"/>
    </location>
</feature>
<dbReference type="EMBL" id="CAVMBE010000040">
    <property type="protein sequence ID" value="CAK4030766.1"/>
    <property type="molecule type" value="Genomic_DNA"/>
</dbReference>